<evidence type="ECO:0000313" key="2">
    <source>
        <dbReference type="EMBL" id="MPC54162.1"/>
    </source>
</evidence>
<comment type="caution">
    <text evidence="2">The sequence shown here is derived from an EMBL/GenBank/DDBJ whole genome shotgun (WGS) entry which is preliminary data.</text>
</comment>
<evidence type="ECO:0000256" key="1">
    <source>
        <dbReference type="SAM" id="MobiDB-lite"/>
    </source>
</evidence>
<dbReference type="AlphaFoldDB" id="A0A5B7G5D8"/>
<reference evidence="2 3" key="1">
    <citation type="submission" date="2019-05" db="EMBL/GenBank/DDBJ databases">
        <title>Another draft genome of Portunus trituberculatus and its Hox gene families provides insights of decapod evolution.</title>
        <authorList>
            <person name="Jeong J.-H."/>
            <person name="Song I."/>
            <person name="Kim S."/>
            <person name="Choi T."/>
            <person name="Kim D."/>
            <person name="Ryu S."/>
            <person name="Kim W."/>
        </authorList>
    </citation>
    <scope>NUCLEOTIDE SEQUENCE [LARGE SCALE GENOMIC DNA]</scope>
    <source>
        <tissue evidence="2">Muscle</tissue>
    </source>
</reference>
<organism evidence="2 3">
    <name type="scientific">Portunus trituberculatus</name>
    <name type="common">Swimming crab</name>
    <name type="synonym">Neptunus trituberculatus</name>
    <dbReference type="NCBI Taxonomy" id="210409"/>
    <lineage>
        <taxon>Eukaryota</taxon>
        <taxon>Metazoa</taxon>
        <taxon>Ecdysozoa</taxon>
        <taxon>Arthropoda</taxon>
        <taxon>Crustacea</taxon>
        <taxon>Multicrustacea</taxon>
        <taxon>Malacostraca</taxon>
        <taxon>Eumalacostraca</taxon>
        <taxon>Eucarida</taxon>
        <taxon>Decapoda</taxon>
        <taxon>Pleocyemata</taxon>
        <taxon>Brachyura</taxon>
        <taxon>Eubrachyura</taxon>
        <taxon>Portunoidea</taxon>
        <taxon>Portunidae</taxon>
        <taxon>Portuninae</taxon>
        <taxon>Portunus</taxon>
    </lineage>
</organism>
<keyword evidence="3" id="KW-1185">Reference proteome</keyword>
<proteinExistence type="predicted"/>
<feature type="compositionally biased region" description="Pro residues" evidence="1">
    <location>
        <begin position="33"/>
        <end position="45"/>
    </location>
</feature>
<dbReference type="Proteomes" id="UP000324222">
    <property type="component" value="Unassembled WGS sequence"/>
</dbReference>
<protein>
    <submittedName>
        <fullName evidence="2">Uncharacterized protein</fullName>
    </submittedName>
</protein>
<accession>A0A5B7G5D8</accession>
<feature type="region of interest" description="Disordered" evidence="1">
    <location>
        <begin position="1"/>
        <end position="49"/>
    </location>
</feature>
<name>A0A5B7G5D8_PORTR</name>
<dbReference type="EMBL" id="VSRR010012156">
    <property type="protein sequence ID" value="MPC54162.1"/>
    <property type="molecule type" value="Genomic_DNA"/>
</dbReference>
<sequence length="75" mass="8281">MADHLREKGPANEADMDGNPHVPSFAFDLPRQHPSPPLPLTPFPSTPTSMIKLSLRHSHTLPTHLPTTAQNKKNI</sequence>
<gene>
    <name evidence="2" type="ORF">E2C01_048070</name>
</gene>
<evidence type="ECO:0000313" key="3">
    <source>
        <dbReference type="Proteomes" id="UP000324222"/>
    </source>
</evidence>
<feature type="compositionally biased region" description="Basic and acidic residues" evidence="1">
    <location>
        <begin position="1"/>
        <end position="10"/>
    </location>
</feature>